<dbReference type="PANTHER" id="PTHR17972">
    <property type="entry name" value="NUCLEOLAR RNA-ASSOCIATED PROTEIN"/>
    <property type="match status" value="1"/>
</dbReference>
<dbReference type="GO" id="GO:0032545">
    <property type="term" value="C:CURI complex"/>
    <property type="evidence" value="ECO:0007669"/>
    <property type="project" value="TreeGrafter"/>
</dbReference>
<gene>
    <name evidence="4" type="ORF">B0A49_09333</name>
</gene>
<comment type="subcellular location">
    <subcellularLocation>
        <location evidence="1">Nucleus</location>
        <location evidence="1">Nucleolus</location>
    </subcellularLocation>
</comment>
<evidence type="ECO:0000313" key="4">
    <source>
        <dbReference type="EMBL" id="TKA61917.1"/>
    </source>
</evidence>
<evidence type="ECO:0000259" key="3">
    <source>
        <dbReference type="Pfam" id="PF17407"/>
    </source>
</evidence>
<feature type="non-terminal residue" evidence="4">
    <location>
        <position position="1"/>
    </location>
</feature>
<dbReference type="OrthoDB" id="10251401at2759"/>
<dbReference type="GO" id="GO:0032040">
    <property type="term" value="C:small-subunit processome"/>
    <property type="evidence" value="ECO:0007669"/>
    <property type="project" value="TreeGrafter"/>
</dbReference>
<feature type="domain" description="Nrap protein" evidence="2">
    <location>
        <begin position="1"/>
        <end position="56"/>
    </location>
</feature>
<dbReference type="InterPro" id="IPR035370">
    <property type="entry name" value="Nrap_D5"/>
</dbReference>
<comment type="similarity">
    <text evidence="1">Belongs to the NRAP family.</text>
</comment>
<protein>
    <recommendedName>
        <fullName evidence="1">U3 small nucleolar RNA-associated protein 22</fullName>
    </recommendedName>
</protein>
<keyword evidence="1" id="KW-0694">RNA-binding</keyword>
<keyword evidence="5" id="KW-1185">Reference proteome</keyword>
<reference evidence="4 5" key="1">
    <citation type="submission" date="2017-03" db="EMBL/GenBank/DDBJ databases">
        <title>Genomes of endolithic fungi from Antarctica.</title>
        <authorList>
            <person name="Coleine C."/>
            <person name="Masonjones S."/>
            <person name="Stajich J.E."/>
        </authorList>
    </citation>
    <scope>NUCLEOTIDE SEQUENCE [LARGE SCALE GENOMIC DNA]</scope>
    <source>
        <strain evidence="4 5">CCFEE 5187</strain>
    </source>
</reference>
<dbReference type="STRING" id="331657.A0A4U0WH55"/>
<keyword evidence="1" id="KW-0687">Ribonucleoprotein</keyword>
<dbReference type="Proteomes" id="UP000308768">
    <property type="component" value="Unassembled WGS sequence"/>
</dbReference>
<keyword evidence="1" id="KW-0539">Nucleus</keyword>
<keyword evidence="1" id="KW-0698">rRNA processing</keyword>
<dbReference type="Pfam" id="PF17407">
    <property type="entry name" value="Nrap_D6"/>
    <property type="match status" value="1"/>
</dbReference>
<dbReference type="EMBL" id="NAJN01001654">
    <property type="protein sequence ID" value="TKA61917.1"/>
    <property type="molecule type" value="Genomic_DNA"/>
</dbReference>
<dbReference type="InterPro" id="IPR035371">
    <property type="entry name" value="Nrap_D6"/>
</dbReference>
<dbReference type="GO" id="GO:0006409">
    <property type="term" value="P:tRNA export from nucleus"/>
    <property type="evidence" value="ECO:0007669"/>
    <property type="project" value="TreeGrafter"/>
</dbReference>
<dbReference type="GO" id="GO:0034456">
    <property type="term" value="C:UTP-C complex"/>
    <property type="evidence" value="ECO:0007669"/>
    <property type="project" value="TreeGrafter"/>
</dbReference>
<evidence type="ECO:0000256" key="1">
    <source>
        <dbReference type="RuleBase" id="RU364032"/>
    </source>
</evidence>
<proteinExistence type="inferred from homology"/>
<keyword evidence="1" id="KW-0690">Ribosome biogenesis</keyword>
<dbReference type="GO" id="GO:0006364">
    <property type="term" value="P:rRNA processing"/>
    <property type="evidence" value="ECO:0007669"/>
    <property type="project" value="UniProtKB-KW"/>
</dbReference>
<accession>A0A4U0WH55</accession>
<dbReference type="InterPro" id="IPR005554">
    <property type="entry name" value="NOL6/Upt22"/>
</dbReference>
<dbReference type="PANTHER" id="PTHR17972:SF0">
    <property type="entry name" value="NUCLEOLAR PROTEIN 6"/>
    <property type="match status" value="1"/>
</dbReference>
<sequence>AWRRIDPALNRVVLFVASNIDPDGTTWTDNKPAKVVAARMTALARAACQTVNDQCLHVDAAGLLISPLADYDFVIHLTSSFTGRGQRKKGKNTDVKFKNLQMSEANDANLTGYSPVELFVEEMMELYGQAMVLFYDSHDRAVIAGLWSPHTARRAWKVNLAYSSTPRENHTAADADGDGDGDGGIDVDINKEAILAEMARLGGDMVSRIEANRS</sequence>
<evidence type="ECO:0000313" key="5">
    <source>
        <dbReference type="Proteomes" id="UP000308768"/>
    </source>
</evidence>
<comment type="caution">
    <text evidence="4">The sequence shown here is derived from an EMBL/GenBank/DDBJ whole genome shotgun (WGS) entry which is preliminary data.</text>
</comment>
<dbReference type="Gene3D" id="3.30.70.3030">
    <property type="match status" value="1"/>
</dbReference>
<dbReference type="GO" id="GO:0003723">
    <property type="term" value="F:RNA binding"/>
    <property type="evidence" value="ECO:0007669"/>
    <property type="project" value="UniProtKB-KW"/>
</dbReference>
<feature type="domain" description="Nrap protein" evidence="3">
    <location>
        <begin position="68"/>
        <end position="209"/>
    </location>
</feature>
<evidence type="ECO:0000259" key="2">
    <source>
        <dbReference type="Pfam" id="PF17406"/>
    </source>
</evidence>
<dbReference type="AlphaFoldDB" id="A0A4U0WH55"/>
<organism evidence="4 5">
    <name type="scientific">Cryomyces minteri</name>
    <dbReference type="NCBI Taxonomy" id="331657"/>
    <lineage>
        <taxon>Eukaryota</taxon>
        <taxon>Fungi</taxon>
        <taxon>Dikarya</taxon>
        <taxon>Ascomycota</taxon>
        <taxon>Pezizomycotina</taxon>
        <taxon>Dothideomycetes</taxon>
        <taxon>Dothideomycetes incertae sedis</taxon>
        <taxon>Cryomyces</taxon>
    </lineage>
</organism>
<dbReference type="Pfam" id="PF17406">
    <property type="entry name" value="Nrap_D5"/>
    <property type="match status" value="1"/>
</dbReference>
<name>A0A4U0WH55_9PEZI</name>